<proteinExistence type="predicted"/>
<feature type="non-terminal residue" evidence="3">
    <location>
        <position position="127"/>
    </location>
</feature>
<name>A0A699UFL6_TANCI</name>
<dbReference type="AlphaFoldDB" id="A0A699UFL6"/>
<organism evidence="3">
    <name type="scientific">Tanacetum cinerariifolium</name>
    <name type="common">Dalmatian daisy</name>
    <name type="synonym">Chrysanthemum cinerariifolium</name>
    <dbReference type="NCBI Taxonomy" id="118510"/>
    <lineage>
        <taxon>Eukaryota</taxon>
        <taxon>Viridiplantae</taxon>
        <taxon>Streptophyta</taxon>
        <taxon>Embryophyta</taxon>
        <taxon>Tracheophyta</taxon>
        <taxon>Spermatophyta</taxon>
        <taxon>Magnoliopsida</taxon>
        <taxon>eudicotyledons</taxon>
        <taxon>Gunneridae</taxon>
        <taxon>Pentapetalae</taxon>
        <taxon>asterids</taxon>
        <taxon>campanulids</taxon>
        <taxon>Asterales</taxon>
        <taxon>Asteraceae</taxon>
        <taxon>Asteroideae</taxon>
        <taxon>Anthemideae</taxon>
        <taxon>Anthemidinae</taxon>
        <taxon>Tanacetum</taxon>
    </lineage>
</organism>
<keyword evidence="1" id="KW-0175">Coiled coil</keyword>
<dbReference type="EMBL" id="BKCJ011325168">
    <property type="protein sequence ID" value="GFD20843.1"/>
    <property type="molecule type" value="Genomic_DNA"/>
</dbReference>
<feature type="non-terminal residue" evidence="3">
    <location>
        <position position="1"/>
    </location>
</feature>
<sequence length="127" mass="13880">VTVDSDISSGSSSQIPAASPSVPTAGPPGTFSVPPAPSAVPPSPFDVPTEDIPVRARTFKQMEEDRLGEEAAKRLHDEEMAQIERERADVQRKRQQEVLDSAMYYNVSDWLNIWAQVEANASLSKTL</sequence>
<evidence type="ECO:0000256" key="1">
    <source>
        <dbReference type="SAM" id="Coils"/>
    </source>
</evidence>
<accession>A0A699UFL6</accession>
<reference evidence="3" key="1">
    <citation type="journal article" date="2019" name="Sci. Rep.">
        <title>Draft genome of Tanacetum cinerariifolium, the natural source of mosquito coil.</title>
        <authorList>
            <person name="Yamashiro T."/>
            <person name="Shiraishi A."/>
            <person name="Satake H."/>
            <person name="Nakayama K."/>
        </authorList>
    </citation>
    <scope>NUCLEOTIDE SEQUENCE</scope>
</reference>
<comment type="caution">
    <text evidence="3">The sequence shown here is derived from an EMBL/GenBank/DDBJ whole genome shotgun (WGS) entry which is preliminary data.</text>
</comment>
<protein>
    <submittedName>
        <fullName evidence="3">JmjC domain-containing protein</fullName>
    </submittedName>
</protein>
<evidence type="ECO:0000256" key="2">
    <source>
        <dbReference type="SAM" id="MobiDB-lite"/>
    </source>
</evidence>
<feature type="coiled-coil region" evidence="1">
    <location>
        <begin position="73"/>
        <end position="100"/>
    </location>
</feature>
<evidence type="ECO:0000313" key="3">
    <source>
        <dbReference type="EMBL" id="GFD20843.1"/>
    </source>
</evidence>
<feature type="region of interest" description="Disordered" evidence="2">
    <location>
        <begin position="1"/>
        <end position="50"/>
    </location>
</feature>
<feature type="compositionally biased region" description="Low complexity" evidence="2">
    <location>
        <begin position="1"/>
        <end position="21"/>
    </location>
</feature>
<feature type="compositionally biased region" description="Pro residues" evidence="2">
    <location>
        <begin position="34"/>
        <end position="45"/>
    </location>
</feature>
<gene>
    <name evidence="3" type="ORF">Tci_892812</name>
</gene>